<proteinExistence type="predicted"/>
<dbReference type="GO" id="GO:0008270">
    <property type="term" value="F:zinc ion binding"/>
    <property type="evidence" value="ECO:0007669"/>
    <property type="project" value="UniProtKB-KW"/>
</dbReference>
<dbReference type="EMBL" id="JAFIQS010000020">
    <property type="protein sequence ID" value="KAG5162274.1"/>
    <property type="molecule type" value="Genomic_DNA"/>
</dbReference>
<dbReference type="SMART" id="SM00401">
    <property type="entry name" value="ZnF_GATA"/>
    <property type="match status" value="1"/>
</dbReference>
<evidence type="ECO:0000256" key="2">
    <source>
        <dbReference type="SAM" id="MobiDB-lite"/>
    </source>
</evidence>
<dbReference type="InterPro" id="IPR000679">
    <property type="entry name" value="Znf_GATA"/>
</dbReference>
<dbReference type="PROSITE" id="PS00344">
    <property type="entry name" value="GATA_ZN_FINGER_1"/>
    <property type="match status" value="1"/>
</dbReference>
<accession>A0A8H8CET6</accession>
<evidence type="ECO:0000256" key="1">
    <source>
        <dbReference type="PROSITE-ProRule" id="PRU00094"/>
    </source>
</evidence>
<feature type="region of interest" description="Disordered" evidence="2">
    <location>
        <begin position="29"/>
        <end position="55"/>
    </location>
</feature>
<dbReference type="PRINTS" id="PR00619">
    <property type="entry name" value="GATAZNFINGER"/>
</dbReference>
<dbReference type="PROSITE" id="PS50114">
    <property type="entry name" value="GATA_ZN_FINGER_2"/>
    <property type="match status" value="1"/>
</dbReference>
<feature type="compositionally biased region" description="Low complexity" evidence="2">
    <location>
        <begin position="39"/>
        <end position="53"/>
    </location>
</feature>
<keyword evidence="1" id="KW-0479">Metal-binding</keyword>
<sequence length="104" mass="10923">MSPVVLESPALNLHNTNMSTMARIQQQFTQNGGATSEAGPGQSSSSPNGQSGQEEFNFSANVITPSRTSCSNCGVTDSPLWRRDPSGNTVCNACDPACQFCFGC</sequence>
<dbReference type="OrthoDB" id="515401at2759"/>
<comment type="caution">
    <text evidence="4">The sequence shown here is derived from an EMBL/GenBank/DDBJ whole genome shotgun (WGS) entry which is preliminary data.</text>
</comment>
<keyword evidence="1" id="KW-0863">Zinc-finger</keyword>
<dbReference type="AlphaFoldDB" id="A0A8H8CET6"/>
<protein>
    <recommendedName>
        <fullName evidence="3">GATA-type domain-containing protein</fullName>
    </recommendedName>
</protein>
<name>A0A8H8CET6_PSICU</name>
<evidence type="ECO:0000313" key="4">
    <source>
        <dbReference type="EMBL" id="KAG5162274.1"/>
    </source>
</evidence>
<dbReference type="Pfam" id="PF00320">
    <property type="entry name" value="GATA"/>
    <property type="match status" value="1"/>
</dbReference>
<dbReference type="CDD" id="cd00202">
    <property type="entry name" value="ZnF_GATA"/>
    <property type="match status" value="1"/>
</dbReference>
<dbReference type="SUPFAM" id="SSF57716">
    <property type="entry name" value="Glucocorticoid receptor-like (DNA-binding domain)"/>
    <property type="match status" value="1"/>
</dbReference>
<dbReference type="GO" id="GO:0043565">
    <property type="term" value="F:sequence-specific DNA binding"/>
    <property type="evidence" value="ECO:0007669"/>
    <property type="project" value="InterPro"/>
</dbReference>
<feature type="domain" description="GATA-type" evidence="3">
    <location>
        <begin position="64"/>
        <end position="94"/>
    </location>
</feature>
<dbReference type="Gene3D" id="3.30.50.10">
    <property type="entry name" value="Erythroid Transcription Factor GATA-1, subunit A"/>
    <property type="match status" value="1"/>
</dbReference>
<organism evidence="4">
    <name type="scientific">Psilocybe cubensis</name>
    <name type="common">Psychedelic mushroom</name>
    <name type="synonym">Stropharia cubensis</name>
    <dbReference type="NCBI Taxonomy" id="181762"/>
    <lineage>
        <taxon>Eukaryota</taxon>
        <taxon>Fungi</taxon>
        <taxon>Dikarya</taxon>
        <taxon>Basidiomycota</taxon>
        <taxon>Agaricomycotina</taxon>
        <taxon>Agaricomycetes</taxon>
        <taxon>Agaricomycetidae</taxon>
        <taxon>Agaricales</taxon>
        <taxon>Agaricineae</taxon>
        <taxon>Strophariaceae</taxon>
        <taxon>Psilocybe</taxon>
    </lineage>
</organism>
<gene>
    <name evidence="4" type="ORF">JR316_012937</name>
</gene>
<keyword evidence="1" id="KW-0862">Zinc</keyword>
<dbReference type="InterPro" id="IPR013088">
    <property type="entry name" value="Znf_NHR/GATA"/>
</dbReference>
<evidence type="ECO:0000259" key="3">
    <source>
        <dbReference type="PROSITE" id="PS50114"/>
    </source>
</evidence>
<reference evidence="4" key="1">
    <citation type="submission" date="2021-02" db="EMBL/GenBank/DDBJ databases">
        <title>Psilocybe cubensis genome.</title>
        <authorList>
            <person name="Mckernan K.J."/>
            <person name="Crawford S."/>
            <person name="Trippe A."/>
            <person name="Kane L.T."/>
            <person name="Mclaughlin S."/>
        </authorList>
    </citation>
    <scope>NUCLEOTIDE SEQUENCE [LARGE SCALE GENOMIC DNA]</scope>
    <source>
        <strain evidence="4">MGC-MH-2018</strain>
    </source>
</reference>
<dbReference type="GO" id="GO:0006355">
    <property type="term" value="P:regulation of DNA-templated transcription"/>
    <property type="evidence" value="ECO:0007669"/>
    <property type="project" value="InterPro"/>
</dbReference>